<dbReference type="PANTHER" id="PTHR42850">
    <property type="entry name" value="METALLOPHOSPHOESTERASE"/>
    <property type="match status" value="1"/>
</dbReference>
<comment type="similarity">
    <text evidence="1">Belongs to the metallophosphoesterase superfamily. YfcE family.</text>
</comment>
<keyword evidence="4" id="KW-1185">Reference proteome</keyword>
<dbReference type="InterPro" id="IPR011152">
    <property type="entry name" value="Pesterase_MJ0912"/>
</dbReference>
<dbReference type="GO" id="GO:0005737">
    <property type="term" value="C:cytoplasm"/>
    <property type="evidence" value="ECO:0007669"/>
    <property type="project" value="TreeGrafter"/>
</dbReference>
<organism evidence="3 4">
    <name type="scientific">Agarivorans albus MKT 106</name>
    <dbReference type="NCBI Taxonomy" id="1331007"/>
    <lineage>
        <taxon>Bacteria</taxon>
        <taxon>Pseudomonadati</taxon>
        <taxon>Pseudomonadota</taxon>
        <taxon>Gammaproteobacteria</taxon>
        <taxon>Alteromonadales</taxon>
        <taxon>Alteromonadaceae</taxon>
        <taxon>Agarivorans</taxon>
    </lineage>
</organism>
<dbReference type="PIRSF" id="PIRSF000883">
    <property type="entry name" value="Pesterase_MJ0912"/>
    <property type="match status" value="1"/>
</dbReference>
<dbReference type="RefSeq" id="WP_016403800.1">
    <property type="nucleotide sequence ID" value="NZ_BARX01000041.1"/>
</dbReference>
<name>R9PRX3_AGAAL</name>
<protein>
    <submittedName>
        <fullName evidence="3">Serine/threonine protein phosphatase</fullName>
        <ecNumber evidence="3">3.1.3.16</ecNumber>
    </submittedName>
</protein>
<dbReference type="AlphaFoldDB" id="R9PRX3"/>
<evidence type="ECO:0000259" key="2">
    <source>
        <dbReference type="Pfam" id="PF12850"/>
    </source>
</evidence>
<dbReference type="STRING" id="1331007.AALB_4113"/>
<dbReference type="Proteomes" id="UP000014461">
    <property type="component" value="Unassembled WGS sequence"/>
</dbReference>
<reference evidence="3" key="1">
    <citation type="journal article" date="2013" name="Genome Announc.">
        <title>Draft Genome Sequence of Agarivorans albus Strain MKT 106T, an Agarolytic Marine Bacterium.</title>
        <authorList>
            <person name="Yasuike M."/>
            <person name="Nakamura Y."/>
            <person name="Kai W."/>
            <person name="Fujiwara A."/>
            <person name="Fukui Y."/>
            <person name="Satomi M."/>
            <person name="Sano M."/>
        </authorList>
    </citation>
    <scope>NUCLEOTIDE SEQUENCE [LARGE SCALE GENOMIC DNA]</scope>
</reference>
<dbReference type="GO" id="GO:0004722">
    <property type="term" value="F:protein serine/threonine phosphatase activity"/>
    <property type="evidence" value="ECO:0007669"/>
    <property type="project" value="UniProtKB-EC"/>
</dbReference>
<dbReference type="InterPro" id="IPR050126">
    <property type="entry name" value="Ap4A_hydrolase"/>
</dbReference>
<dbReference type="Pfam" id="PF12850">
    <property type="entry name" value="Metallophos_2"/>
    <property type="match status" value="1"/>
</dbReference>
<evidence type="ECO:0000313" key="3">
    <source>
        <dbReference type="EMBL" id="GAD04033.1"/>
    </source>
</evidence>
<evidence type="ECO:0000256" key="1">
    <source>
        <dbReference type="ARBA" id="ARBA00008950"/>
    </source>
</evidence>
<dbReference type="EMBL" id="BARX01000041">
    <property type="protein sequence ID" value="GAD04033.1"/>
    <property type="molecule type" value="Genomic_DNA"/>
</dbReference>
<dbReference type="InterPro" id="IPR024654">
    <property type="entry name" value="Calcineurin-like_PHP_lpxH"/>
</dbReference>
<dbReference type="SUPFAM" id="SSF56300">
    <property type="entry name" value="Metallo-dependent phosphatases"/>
    <property type="match status" value="1"/>
</dbReference>
<evidence type="ECO:0000313" key="4">
    <source>
        <dbReference type="Proteomes" id="UP000014461"/>
    </source>
</evidence>
<proteinExistence type="inferred from homology"/>
<dbReference type="EC" id="3.1.3.16" evidence="3"/>
<accession>R9PRX3</accession>
<dbReference type="PANTHER" id="PTHR42850:SF2">
    <property type="entry name" value="BLL5683 PROTEIN"/>
    <property type="match status" value="1"/>
</dbReference>
<dbReference type="Gene3D" id="3.60.21.10">
    <property type="match status" value="1"/>
</dbReference>
<sequence>MRLAAISDIHSNVYALDAVLADIRKRGADVVVNLGDILYGPIAPRSTFELLMENDLVTVRGNQDRQIYEASSVEVASNPTMQFILAELGVEPLKWMRNLPFNLQLNEHVFLCHGTPNDDLTYLLENIDSGRAIVRSDNEIVSLLGTIQSDVVICGHTHTPRAVKTSTKQLIVNPGSVGLPAYTDDEPVVHSMESFSPHATYAIVENNKEGWSVQHIKVDYAYDKAAREAKKRNRLDWVHFLTTGRGL</sequence>
<keyword evidence="3" id="KW-0378">Hydrolase</keyword>
<comment type="caution">
    <text evidence="3">The sequence shown here is derived from an EMBL/GenBank/DDBJ whole genome shotgun (WGS) entry which is preliminary data.</text>
</comment>
<dbReference type="OrthoDB" id="9813918at2"/>
<dbReference type="InterPro" id="IPR029052">
    <property type="entry name" value="Metallo-depent_PP-like"/>
</dbReference>
<gene>
    <name evidence="3" type="ORF">AALB_4113</name>
</gene>
<feature type="domain" description="Calcineurin-like phosphoesterase" evidence="2">
    <location>
        <begin position="1"/>
        <end position="184"/>
    </location>
</feature>